<evidence type="ECO:0000313" key="1">
    <source>
        <dbReference type="EMBL" id="KOC61348.1"/>
    </source>
</evidence>
<keyword evidence="2" id="KW-1185">Reference proteome</keyword>
<proteinExistence type="predicted"/>
<organism evidence="1 2">
    <name type="scientific">Habropoda laboriosa</name>
    <dbReference type="NCBI Taxonomy" id="597456"/>
    <lineage>
        <taxon>Eukaryota</taxon>
        <taxon>Metazoa</taxon>
        <taxon>Ecdysozoa</taxon>
        <taxon>Arthropoda</taxon>
        <taxon>Hexapoda</taxon>
        <taxon>Insecta</taxon>
        <taxon>Pterygota</taxon>
        <taxon>Neoptera</taxon>
        <taxon>Endopterygota</taxon>
        <taxon>Hymenoptera</taxon>
        <taxon>Apocrita</taxon>
        <taxon>Aculeata</taxon>
        <taxon>Apoidea</taxon>
        <taxon>Anthophila</taxon>
        <taxon>Apidae</taxon>
        <taxon>Habropoda</taxon>
    </lineage>
</organism>
<gene>
    <name evidence="1" type="ORF">WH47_06025</name>
</gene>
<protein>
    <submittedName>
        <fullName evidence="1">Uncharacterized protein</fullName>
    </submittedName>
</protein>
<evidence type="ECO:0000313" key="2">
    <source>
        <dbReference type="Proteomes" id="UP000053825"/>
    </source>
</evidence>
<dbReference type="Proteomes" id="UP000053825">
    <property type="component" value="Unassembled WGS sequence"/>
</dbReference>
<sequence>MKKDASLKNFSTDDEVKETTLKWLREIGRKFIILSFVATNVHRYSVTMLRCRSWLSVYVGNKRDFSHPFLFFFF</sequence>
<dbReference type="EMBL" id="KQ414768">
    <property type="protein sequence ID" value="KOC61348.1"/>
    <property type="molecule type" value="Genomic_DNA"/>
</dbReference>
<reference evidence="1 2" key="1">
    <citation type="submission" date="2015-07" db="EMBL/GenBank/DDBJ databases">
        <title>The genome of Habropoda laboriosa.</title>
        <authorList>
            <person name="Pan H."/>
            <person name="Kapheim K."/>
        </authorList>
    </citation>
    <scope>NUCLEOTIDE SEQUENCE [LARGE SCALE GENOMIC DNA]</scope>
    <source>
        <strain evidence="1">0110345459</strain>
    </source>
</reference>
<accession>A0A0L7QRV1</accession>
<dbReference type="AlphaFoldDB" id="A0A0L7QRV1"/>
<name>A0A0L7QRV1_9HYME</name>